<dbReference type="SUPFAM" id="SSF143865">
    <property type="entry name" value="CorA soluble domain-like"/>
    <property type="match status" value="1"/>
</dbReference>
<evidence type="ECO:0000256" key="6">
    <source>
        <dbReference type="SAM" id="Phobius"/>
    </source>
</evidence>
<organism evidence="7 8">
    <name type="scientific">Tumebacillus lipolyticus</name>
    <dbReference type="NCBI Taxonomy" id="1280370"/>
    <lineage>
        <taxon>Bacteria</taxon>
        <taxon>Bacillati</taxon>
        <taxon>Bacillota</taxon>
        <taxon>Bacilli</taxon>
        <taxon>Bacillales</taxon>
        <taxon>Alicyclobacillaceae</taxon>
        <taxon>Tumebacillus</taxon>
    </lineage>
</organism>
<dbReference type="SUPFAM" id="SSF144083">
    <property type="entry name" value="Magnesium transport protein CorA, transmembrane region"/>
    <property type="match status" value="1"/>
</dbReference>
<evidence type="ECO:0000256" key="1">
    <source>
        <dbReference type="ARBA" id="ARBA00004141"/>
    </source>
</evidence>
<feature type="transmembrane region" description="Helical" evidence="6">
    <location>
        <begin position="131"/>
        <end position="147"/>
    </location>
</feature>
<evidence type="ECO:0000256" key="4">
    <source>
        <dbReference type="ARBA" id="ARBA00022989"/>
    </source>
</evidence>
<dbReference type="InterPro" id="IPR045863">
    <property type="entry name" value="CorA_TM1_TM2"/>
</dbReference>
<keyword evidence="3 6" id="KW-0812">Transmembrane</keyword>
<dbReference type="CDD" id="cd12827">
    <property type="entry name" value="EcCorA_ZntB-like_u2"/>
    <property type="match status" value="1"/>
</dbReference>
<feature type="transmembrane region" description="Helical" evidence="6">
    <location>
        <begin position="255"/>
        <end position="275"/>
    </location>
</feature>
<dbReference type="RefSeq" id="WP_386048490.1">
    <property type="nucleotide sequence ID" value="NZ_JBHUIO010000011.1"/>
</dbReference>
<name>A0ABW5A200_9BACL</name>
<reference evidence="8" key="1">
    <citation type="journal article" date="2019" name="Int. J. Syst. Evol. Microbiol.">
        <title>The Global Catalogue of Microorganisms (GCM) 10K type strain sequencing project: providing services to taxonomists for standard genome sequencing and annotation.</title>
        <authorList>
            <consortium name="The Broad Institute Genomics Platform"/>
            <consortium name="The Broad Institute Genome Sequencing Center for Infectious Disease"/>
            <person name="Wu L."/>
            <person name="Ma J."/>
        </authorList>
    </citation>
    <scope>NUCLEOTIDE SEQUENCE [LARGE SCALE GENOMIC DNA]</scope>
    <source>
        <strain evidence="8">CGMCC 1.13574</strain>
    </source>
</reference>
<protein>
    <submittedName>
        <fullName evidence="7">Magnesium transporter CorA family protein</fullName>
    </submittedName>
</protein>
<feature type="transmembrane region" description="Helical" evidence="6">
    <location>
        <begin position="287"/>
        <end position="307"/>
    </location>
</feature>
<comment type="subcellular location">
    <subcellularLocation>
        <location evidence="1">Membrane</location>
        <topology evidence="1">Multi-pass membrane protein</topology>
    </subcellularLocation>
</comment>
<dbReference type="Gene3D" id="3.30.460.20">
    <property type="entry name" value="CorA soluble domain-like"/>
    <property type="match status" value="1"/>
</dbReference>
<evidence type="ECO:0000256" key="2">
    <source>
        <dbReference type="ARBA" id="ARBA00009765"/>
    </source>
</evidence>
<dbReference type="Gene3D" id="1.20.58.340">
    <property type="entry name" value="Magnesium transport protein CorA, transmembrane region"/>
    <property type="match status" value="2"/>
</dbReference>
<gene>
    <name evidence="7" type="ORF">ACFSOY_16515</name>
</gene>
<evidence type="ECO:0000256" key="5">
    <source>
        <dbReference type="ARBA" id="ARBA00023136"/>
    </source>
</evidence>
<sequence>MIQVFQTDKDGKLIKTEQMEKGCWIHLMNPTEEEKKRVVAELSIDLDFLHDALDEEERARIEKDEEQVMLFVELPYISKTEANEEMFSTVPLGILIKGDYLLTVCLKETPVLNDFFQGKIKNFFTHMRTRFVLQILFLTATYYLNYLKRIHRKTELVEHQLRVSMKNNELFSMLELEKSLVYFTTALQTNKLLMEKLSYGNYLKMYEEDKELLDEVMIETKQAIKMSEVYSSILSSMMNAFASVISNNVNHVVKLLTAITIVIAIPTMVASIYGMNVQLPIQENAHAFSIIMLMSVILSIATTLIFWKKKYF</sequence>
<dbReference type="InterPro" id="IPR045861">
    <property type="entry name" value="CorA_cytoplasmic_dom"/>
</dbReference>
<dbReference type="InterPro" id="IPR047199">
    <property type="entry name" value="CorA-like"/>
</dbReference>
<proteinExistence type="inferred from homology"/>
<dbReference type="Proteomes" id="UP001597343">
    <property type="component" value="Unassembled WGS sequence"/>
</dbReference>
<evidence type="ECO:0000313" key="7">
    <source>
        <dbReference type="EMBL" id="MFD2171566.1"/>
    </source>
</evidence>
<keyword evidence="8" id="KW-1185">Reference proteome</keyword>
<evidence type="ECO:0000256" key="3">
    <source>
        <dbReference type="ARBA" id="ARBA00022692"/>
    </source>
</evidence>
<evidence type="ECO:0000313" key="8">
    <source>
        <dbReference type="Proteomes" id="UP001597343"/>
    </source>
</evidence>
<dbReference type="Pfam" id="PF01544">
    <property type="entry name" value="CorA"/>
    <property type="match status" value="1"/>
</dbReference>
<dbReference type="InterPro" id="IPR002523">
    <property type="entry name" value="MgTranspt_CorA/ZnTranspt_ZntB"/>
</dbReference>
<accession>A0ABW5A200</accession>
<comment type="similarity">
    <text evidence="2">Belongs to the CorA metal ion transporter (MIT) (TC 1.A.35) family.</text>
</comment>
<keyword evidence="5 6" id="KW-0472">Membrane</keyword>
<dbReference type="PANTHER" id="PTHR47891">
    <property type="entry name" value="TRANSPORTER-RELATED"/>
    <property type="match status" value="1"/>
</dbReference>
<dbReference type="PANTHER" id="PTHR47891:SF2">
    <property type="entry name" value="MAGNESIUM AND COBALT TRANSPORTER"/>
    <property type="match status" value="1"/>
</dbReference>
<dbReference type="EMBL" id="JBHUIO010000011">
    <property type="protein sequence ID" value="MFD2171566.1"/>
    <property type="molecule type" value="Genomic_DNA"/>
</dbReference>
<comment type="caution">
    <text evidence="7">The sequence shown here is derived from an EMBL/GenBank/DDBJ whole genome shotgun (WGS) entry which is preliminary data.</text>
</comment>
<keyword evidence="4 6" id="KW-1133">Transmembrane helix</keyword>